<organism evidence="2 3">
    <name type="scientific">Slackia heliotrinireducens (strain ATCC 29202 / DSM 20476 / NCTC 11029 / RHS 1)</name>
    <name type="common">Peptococcus heliotrinreducens</name>
    <dbReference type="NCBI Taxonomy" id="471855"/>
    <lineage>
        <taxon>Bacteria</taxon>
        <taxon>Bacillati</taxon>
        <taxon>Actinomycetota</taxon>
        <taxon>Coriobacteriia</taxon>
        <taxon>Eggerthellales</taxon>
        <taxon>Eggerthellaceae</taxon>
        <taxon>Slackia</taxon>
    </lineage>
</organism>
<feature type="transmembrane region" description="Helical" evidence="1">
    <location>
        <begin position="12"/>
        <end position="36"/>
    </location>
</feature>
<gene>
    <name evidence="2" type="ordered locus">Shel_03660</name>
</gene>
<keyword evidence="1" id="KW-0472">Membrane</keyword>
<evidence type="ECO:0000256" key="1">
    <source>
        <dbReference type="SAM" id="Phobius"/>
    </source>
</evidence>
<proteinExistence type="predicted"/>
<keyword evidence="1" id="KW-0812">Transmembrane</keyword>
<dbReference type="HOGENOM" id="CLU_2685881_0_0_11"/>
<evidence type="ECO:0000313" key="3">
    <source>
        <dbReference type="Proteomes" id="UP000002026"/>
    </source>
</evidence>
<dbReference type="AlphaFoldDB" id="C7N2C2"/>
<accession>C7N2C2</accession>
<protein>
    <recommendedName>
        <fullName evidence="4">Cardiolipin synthase N-terminal domain-containing protein</fullName>
    </recommendedName>
</protein>
<reference evidence="2 3" key="1">
    <citation type="journal article" date="2009" name="Stand. Genomic Sci.">
        <title>Complete genome sequence of Slackia heliotrinireducens type strain (RHS 1).</title>
        <authorList>
            <person name="Pukall R."/>
            <person name="Lapidus A."/>
            <person name="Nolan M."/>
            <person name="Copeland A."/>
            <person name="Glavina Del Rio T."/>
            <person name="Lucas S."/>
            <person name="Chen F."/>
            <person name="Tice H."/>
            <person name="Cheng J.F."/>
            <person name="Chertkov O."/>
            <person name="Bruce D."/>
            <person name="Goodwin L."/>
            <person name="Kuske C."/>
            <person name="Brettin T."/>
            <person name="Detter J.C."/>
            <person name="Han C."/>
            <person name="Pitluck S."/>
            <person name="Pati A."/>
            <person name="Mavrommatis K."/>
            <person name="Ivanova N."/>
            <person name="Ovchinnikova G."/>
            <person name="Chen A."/>
            <person name="Palaniappan K."/>
            <person name="Schneider S."/>
            <person name="Rohde M."/>
            <person name="Chain P."/>
            <person name="D'haeseleer P."/>
            <person name="Goker M."/>
            <person name="Bristow J."/>
            <person name="Eisen J.A."/>
            <person name="Markowitz V."/>
            <person name="Kyrpides N.C."/>
            <person name="Klenk H.P."/>
            <person name="Hugenholtz P."/>
        </authorList>
    </citation>
    <scope>NUCLEOTIDE SEQUENCE [LARGE SCALE GENOMIC DNA]</scope>
    <source>
        <strain evidence="3">ATCC 29202 / DSM 20476 / NCTC 11029 / RHS 1</strain>
    </source>
</reference>
<evidence type="ECO:0000313" key="2">
    <source>
        <dbReference type="EMBL" id="ACV21428.1"/>
    </source>
</evidence>
<dbReference type="Proteomes" id="UP000002026">
    <property type="component" value="Chromosome"/>
</dbReference>
<evidence type="ECO:0008006" key="4">
    <source>
        <dbReference type="Google" id="ProtNLM"/>
    </source>
</evidence>
<dbReference type="KEGG" id="shi:Shel_03660"/>
<keyword evidence="3" id="KW-1185">Reference proteome</keyword>
<sequence>MDIASISVIANVAALVVVIVVAIAWLMAIAMFVDLAKSKGHFTEGGSFALWFVGIFASPFVLGLYAVGLPNKHE</sequence>
<name>C7N2C2_SLAHD</name>
<keyword evidence="1" id="KW-1133">Transmembrane helix</keyword>
<dbReference type="RefSeq" id="WP_012797535.1">
    <property type="nucleotide sequence ID" value="NC_013165.1"/>
</dbReference>
<dbReference type="EMBL" id="CP001684">
    <property type="protein sequence ID" value="ACV21428.1"/>
    <property type="molecule type" value="Genomic_DNA"/>
</dbReference>
<feature type="transmembrane region" description="Helical" evidence="1">
    <location>
        <begin position="48"/>
        <end position="68"/>
    </location>
</feature>